<dbReference type="EMBL" id="VHIZ01000022">
    <property type="protein sequence ID" value="TPV31063.1"/>
    <property type="molecule type" value="Genomic_DNA"/>
</dbReference>
<dbReference type="Proteomes" id="UP000316142">
    <property type="component" value="Unassembled WGS sequence"/>
</dbReference>
<comment type="caution">
    <text evidence="1">The sequence shown here is derived from an EMBL/GenBank/DDBJ whole genome shotgun (WGS) entry which is preliminary data.</text>
</comment>
<evidence type="ECO:0000313" key="2">
    <source>
        <dbReference type="Proteomes" id="UP000316142"/>
    </source>
</evidence>
<organism evidence="1 2">
    <name type="scientific">Pantoea anthophila</name>
    <dbReference type="NCBI Taxonomy" id="470931"/>
    <lineage>
        <taxon>Bacteria</taxon>
        <taxon>Pseudomonadati</taxon>
        <taxon>Pseudomonadota</taxon>
        <taxon>Gammaproteobacteria</taxon>
        <taxon>Enterobacterales</taxon>
        <taxon>Erwiniaceae</taxon>
        <taxon>Pantoea</taxon>
    </lineage>
</organism>
<name>A0ABY2ZH50_9GAMM</name>
<protein>
    <submittedName>
        <fullName evidence="1">Uncharacterized protein</fullName>
    </submittedName>
</protein>
<proteinExistence type="predicted"/>
<sequence length="114" mass="13319">MSKYSDLEEYLNKDESFYFYPTNIEIMGDFRIWCSLPGTCDLTLSDVTVKSKSMILIEYNDEDDDRPAEVSLFEADSTIASMVSFLRNMDSVYHETIYRAVFEWAIRAFFVSAR</sequence>
<reference evidence="1 2" key="1">
    <citation type="submission" date="2019-06" db="EMBL/GenBank/DDBJ databases">
        <title>Taxogenomics and systematics of the genus Pantoea.</title>
        <authorList>
            <person name="Tambong J.T."/>
        </authorList>
    </citation>
    <scope>NUCLEOTIDE SEQUENCE [LARGE SCALE GENOMIC DNA]</scope>
    <source>
        <strain evidence="1 2">LMG 2558</strain>
    </source>
</reference>
<accession>A0ABY2ZH50</accession>
<dbReference type="RefSeq" id="WP_140923114.1">
    <property type="nucleotide sequence ID" value="NZ_VHIZ01000022.1"/>
</dbReference>
<gene>
    <name evidence="1" type="ORF">FJW00_04025</name>
</gene>
<keyword evidence="2" id="KW-1185">Reference proteome</keyword>
<evidence type="ECO:0000313" key="1">
    <source>
        <dbReference type="EMBL" id="TPV31063.1"/>
    </source>
</evidence>